<evidence type="ECO:0000313" key="1">
    <source>
        <dbReference type="EMBL" id="KAL0944330.1"/>
    </source>
</evidence>
<dbReference type="Proteomes" id="UP000805649">
    <property type="component" value="Unassembled WGS sequence"/>
</dbReference>
<reference evidence="1 2" key="1">
    <citation type="journal article" date="2020" name="Phytopathology">
        <title>Genome Sequence Resources of Colletotrichum truncatum, C. plurivorum, C. musicola, and C. sojae: Four Species Pathogenic to Soybean (Glycine max).</title>
        <authorList>
            <person name="Rogerio F."/>
            <person name="Boufleur T.R."/>
            <person name="Ciampi-Guillardi M."/>
            <person name="Sukno S.A."/>
            <person name="Thon M.R."/>
            <person name="Massola Junior N.S."/>
            <person name="Baroncelli R."/>
        </authorList>
    </citation>
    <scope>NUCLEOTIDE SEQUENCE [LARGE SCALE GENOMIC DNA]</scope>
    <source>
        <strain evidence="1 2">CMES1059</strain>
    </source>
</reference>
<organism evidence="1 2">
    <name type="scientific">Colletotrichum truncatum</name>
    <name type="common">Anthracnose fungus</name>
    <name type="synonym">Colletotrichum capsici</name>
    <dbReference type="NCBI Taxonomy" id="5467"/>
    <lineage>
        <taxon>Eukaryota</taxon>
        <taxon>Fungi</taxon>
        <taxon>Dikarya</taxon>
        <taxon>Ascomycota</taxon>
        <taxon>Pezizomycotina</taxon>
        <taxon>Sordariomycetes</taxon>
        <taxon>Hypocreomycetidae</taxon>
        <taxon>Glomerellales</taxon>
        <taxon>Glomerellaceae</taxon>
        <taxon>Colletotrichum</taxon>
        <taxon>Colletotrichum truncatum species complex</taxon>
    </lineage>
</organism>
<keyword evidence="2" id="KW-1185">Reference proteome</keyword>
<protein>
    <submittedName>
        <fullName evidence="1">Uncharacterized protein</fullName>
    </submittedName>
</protein>
<accession>A0ACC3ZJP6</accession>
<gene>
    <name evidence="1" type="ORF">CTRU02_202217</name>
</gene>
<comment type="caution">
    <text evidence="1">The sequence shown here is derived from an EMBL/GenBank/DDBJ whole genome shotgun (WGS) entry which is preliminary data.</text>
</comment>
<proteinExistence type="predicted"/>
<sequence length="76" mass="7789">MGSGTSGCLGTGTLDSWERKAQRSGGAWCLPIGKVVRASLNSVSVGPESGVRTRTQTLVAQPTLARGTTVGRCVGR</sequence>
<evidence type="ECO:0000313" key="2">
    <source>
        <dbReference type="Proteomes" id="UP000805649"/>
    </source>
</evidence>
<dbReference type="EMBL" id="VUJX02000001">
    <property type="protein sequence ID" value="KAL0944330.1"/>
    <property type="molecule type" value="Genomic_DNA"/>
</dbReference>
<name>A0ACC3ZJP6_COLTU</name>